<dbReference type="Pfam" id="PF19030">
    <property type="entry name" value="TSP1_ADAMTS"/>
    <property type="match status" value="1"/>
</dbReference>
<dbReference type="GO" id="GO:0005576">
    <property type="term" value="C:extracellular region"/>
    <property type="evidence" value="ECO:0007669"/>
    <property type="project" value="UniProtKB-SubCell"/>
</dbReference>
<dbReference type="AlphaFoldDB" id="A0A3P6PBA4"/>
<keyword evidence="2" id="KW-0964">Secreted</keyword>
<dbReference type="PANTHER" id="PTHR13723">
    <property type="entry name" value="ADAMTS A DISINTEGRIN AND METALLOPROTEASE WITH THROMBOSPONDIN MOTIFS PROTEASE"/>
    <property type="match status" value="1"/>
</dbReference>
<dbReference type="GO" id="GO:0031012">
    <property type="term" value="C:extracellular matrix"/>
    <property type="evidence" value="ECO:0007669"/>
    <property type="project" value="TreeGrafter"/>
</dbReference>
<gene>
    <name evidence="3" type="ORF">TASK_LOCUS2972</name>
</gene>
<dbReference type="InterPro" id="IPR000884">
    <property type="entry name" value="TSP1_rpt"/>
</dbReference>
<dbReference type="EMBL" id="UYRS01004460">
    <property type="protein sequence ID" value="VDK26763.1"/>
    <property type="molecule type" value="Genomic_DNA"/>
</dbReference>
<organism evidence="3 4">
    <name type="scientific">Taenia asiatica</name>
    <name type="common">Asian tapeworm</name>
    <dbReference type="NCBI Taxonomy" id="60517"/>
    <lineage>
        <taxon>Eukaryota</taxon>
        <taxon>Metazoa</taxon>
        <taxon>Spiralia</taxon>
        <taxon>Lophotrochozoa</taxon>
        <taxon>Platyhelminthes</taxon>
        <taxon>Cestoda</taxon>
        <taxon>Eucestoda</taxon>
        <taxon>Cyclophyllidea</taxon>
        <taxon>Taeniidae</taxon>
        <taxon>Taenia</taxon>
    </lineage>
</organism>
<dbReference type="GO" id="GO:0030198">
    <property type="term" value="P:extracellular matrix organization"/>
    <property type="evidence" value="ECO:0007669"/>
    <property type="project" value="TreeGrafter"/>
</dbReference>
<evidence type="ECO:0000256" key="2">
    <source>
        <dbReference type="ARBA" id="ARBA00022525"/>
    </source>
</evidence>
<evidence type="ECO:0000313" key="3">
    <source>
        <dbReference type="EMBL" id="VDK26763.1"/>
    </source>
</evidence>
<dbReference type="SUPFAM" id="SSF82895">
    <property type="entry name" value="TSP-1 type 1 repeat"/>
    <property type="match status" value="1"/>
</dbReference>
<dbReference type="PANTHER" id="PTHR13723:SF305">
    <property type="entry name" value="PROTEIN MADD-4"/>
    <property type="match status" value="1"/>
</dbReference>
<dbReference type="GO" id="GO:0004222">
    <property type="term" value="F:metalloendopeptidase activity"/>
    <property type="evidence" value="ECO:0007669"/>
    <property type="project" value="TreeGrafter"/>
</dbReference>
<dbReference type="GO" id="GO:0006508">
    <property type="term" value="P:proteolysis"/>
    <property type="evidence" value="ECO:0007669"/>
    <property type="project" value="TreeGrafter"/>
</dbReference>
<dbReference type="Gene3D" id="2.20.100.10">
    <property type="entry name" value="Thrombospondin type-1 (TSP1) repeat"/>
    <property type="match status" value="1"/>
</dbReference>
<evidence type="ECO:0000256" key="1">
    <source>
        <dbReference type="ARBA" id="ARBA00004613"/>
    </source>
</evidence>
<keyword evidence="4" id="KW-1185">Reference proteome</keyword>
<reference evidence="3 4" key="1">
    <citation type="submission" date="2018-11" db="EMBL/GenBank/DDBJ databases">
        <authorList>
            <consortium name="Pathogen Informatics"/>
        </authorList>
    </citation>
    <scope>NUCLEOTIDE SEQUENCE [LARGE SCALE GENOMIC DNA]</scope>
</reference>
<dbReference type="PROSITE" id="PS50092">
    <property type="entry name" value="TSP1"/>
    <property type="match status" value="1"/>
</dbReference>
<protein>
    <submittedName>
        <fullName evidence="3">Uncharacterized protein</fullName>
    </submittedName>
</protein>
<dbReference type="OrthoDB" id="5948003at2759"/>
<sequence length="211" mass="23162">MQCSTNCGAGQRVGQLSCEQISISRGERPTVVPVDETGCLYRLGSNISLQIDSRGEDPTVYIVERGSSEEREAFQRAPYLRPLPFTPGKPLFLACSNPPCHSRSLEWVASEWSKCSATCGVGYQRRSVRCLLVERHAGPPSKSEVVGVEKPESECTARGLARPTDMQPCEASPCVKWSPGDWSEVRFPPSYFQIPLPMLRALASNAPNFLG</sequence>
<dbReference type="InterPro" id="IPR050439">
    <property type="entry name" value="ADAMTS_ADAMTS-like"/>
</dbReference>
<proteinExistence type="predicted"/>
<evidence type="ECO:0000313" key="4">
    <source>
        <dbReference type="Proteomes" id="UP000282613"/>
    </source>
</evidence>
<accession>A0A3P6PBA4</accession>
<dbReference type="Proteomes" id="UP000282613">
    <property type="component" value="Unassembled WGS sequence"/>
</dbReference>
<dbReference type="InterPro" id="IPR036383">
    <property type="entry name" value="TSP1_rpt_sf"/>
</dbReference>
<comment type="subcellular location">
    <subcellularLocation>
        <location evidence="1">Secreted</location>
    </subcellularLocation>
</comment>
<name>A0A3P6PBA4_TAEAS</name>